<keyword evidence="1" id="KW-0119">Carbohydrate metabolism</keyword>
<dbReference type="UniPathway" id="UPA00544"/>
<protein>
    <recommendedName>
        <fullName evidence="1">Anhydro-N-acetylmuramic acid kinase</fullName>
        <ecNumber evidence="1">2.7.1.170</ecNumber>
    </recommendedName>
    <alternativeName>
        <fullName evidence="1">AnhMurNAc kinase</fullName>
    </alternativeName>
</protein>
<reference evidence="3" key="1">
    <citation type="journal article" date="2017" name="Biotechnol. Biofuels">
        <title>Evaluation of environmental bacterial communities as a factor affecting the growth of duckweed Lemna minor.</title>
        <authorList>
            <person name="Ishizawa H."/>
            <person name="Kuroda M."/>
            <person name="Morikawa M."/>
            <person name="Ike M."/>
        </authorList>
    </citation>
    <scope>NUCLEOTIDE SEQUENCE [LARGE SCALE GENOMIC DNA]</scope>
    <source>
        <strain evidence="3">H3</strain>
    </source>
</reference>
<comment type="pathway">
    <text evidence="1">Amino-sugar metabolism; 1,6-anhydro-N-acetylmuramate degradation.</text>
</comment>
<dbReference type="GO" id="GO:0009254">
    <property type="term" value="P:peptidoglycan turnover"/>
    <property type="evidence" value="ECO:0007669"/>
    <property type="project" value="UniProtKB-UniRule"/>
</dbReference>
<accession>A0A3G9GDH5</accession>
<organism evidence="2 3">
    <name type="scientific">Aquitalea magnusonii</name>
    <dbReference type="NCBI Taxonomy" id="332411"/>
    <lineage>
        <taxon>Bacteria</taxon>
        <taxon>Pseudomonadati</taxon>
        <taxon>Pseudomonadota</taxon>
        <taxon>Betaproteobacteria</taxon>
        <taxon>Neisseriales</taxon>
        <taxon>Chromobacteriaceae</taxon>
        <taxon>Aquitalea</taxon>
    </lineage>
</organism>
<evidence type="ECO:0000256" key="1">
    <source>
        <dbReference type="HAMAP-Rule" id="MF_01270"/>
    </source>
</evidence>
<dbReference type="AlphaFoldDB" id="A0A3G9GDH5"/>
<dbReference type="GO" id="GO:0097175">
    <property type="term" value="P:1,6-anhydro-N-acetyl-beta-muramic acid catabolic process"/>
    <property type="evidence" value="ECO:0007669"/>
    <property type="project" value="UniProtKB-UniRule"/>
</dbReference>
<dbReference type="GO" id="GO:0006040">
    <property type="term" value="P:amino sugar metabolic process"/>
    <property type="evidence" value="ECO:0007669"/>
    <property type="project" value="InterPro"/>
</dbReference>
<dbReference type="OrthoDB" id="9763949at2"/>
<dbReference type="SUPFAM" id="SSF53067">
    <property type="entry name" value="Actin-like ATPase domain"/>
    <property type="match status" value="1"/>
</dbReference>
<dbReference type="InterPro" id="IPR005338">
    <property type="entry name" value="Anhydro_N_Ac-Mur_kinase"/>
</dbReference>
<dbReference type="HAMAP" id="MF_01270">
    <property type="entry name" value="AnhMurNAc_kinase"/>
    <property type="match status" value="1"/>
</dbReference>
<dbReference type="RefSeq" id="WP_089083376.1">
    <property type="nucleotide sequence ID" value="NZ_AP018823.1"/>
</dbReference>
<dbReference type="InterPro" id="IPR043129">
    <property type="entry name" value="ATPase_NBD"/>
</dbReference>
<keyword evidence="1 2" id="KW-0418">Kinase</keyword>
<dbReference type="PANTHER" id="PTHR30605:SF0">
    <property type="entry name" value="ANHYDRO-N-ACETYLMURAMIC ACID KINASE"/>
    <property type="match status" value="1"/>
</dbReference>
<keyword evidence="1" id="KW-0547">Nucleotide-binding</keyword>
<dbReference type="UniPathway" id="UPA00343"/>
<dbReference type="EMBL" id="AP018823">
    <property type="protein sequence ID" value="BBF85414.1"/>
    <property type="molecule type" value="Genomic_DNA"/>
</dbReference>
<dbReference type="KEGG" id="amah:DLM_1798"/>
<keyword evidence="3" id="KW-1185">Reference proteome</keyword>
<dbReference type="GO" id="GO:0016773">
    <property type="term" value="F:phosphotransferase activity, alcohol group as acceptor"/>
    <property type="evidence" value="ECO:0007669"/>
    <property type="project" value="UniProtKB-UniRule"/>
</dbReference>
<dbReference type="STRING" id="332411.VI06_11460"/>
<dbReference type="PANTHER" id="PTHR30605">
    <property type="entry name" value="ANHYDRO-N-ACETYLMURAMIC ACID KINASE"/>
    <property type="match status" value="1"/>
</dbReference>
<reference evidence="2 3" key="2">
    <citation type="journal article" date="2017" name="Genome Announc.">
        <title>Draft genome sequence of Aquitalea magnusonii strain H3, a plant growth-promoting bacterium of duckweed Lemna minor.</title>
        <authorList>
            <person name="Ishizawa H."/>
            <person name="Kuroda M."/>
            <person name="Ike M."/>
        </authorList>
    </citation>
    <scope>NUCLEOTIDE SEQUENCE [LARGE SCALE GENOMIC DNA]</scope>
    <source>
        <strain evidence="2 3">H3</strain>
    </source>
</reference>
<dbReference type="NCBIfam" id="NF007139">
    <property type="entry name" value="PRK09585.1-3"/>
    <property type="match status" value="1"/>
</dbReference>
<dbReference type="Proteomes" id="UP000198290">
    <property type="component" value="Chromosome"/>
</dbReference>
<comment type="catalytic activity">
    <reaction evidence="1">
        <text>1,6-anhydro-N-acetyl-beta-muramate + ATP + H2O = N-acetyl-D-muramate 6-phosphate + ADP + H(+)</text>
        <dbReference type="Rhea" id="RHEA:24952"/>
        <dbReference type="ChEBI" id="CHEBI:15377"/>
        <dbReference type="ChEBI" id="CHEBI:15378"/>
        <dbReference type="ChEBI" id="CHEBI:30616"/>
        <dbReference type="ChEBI" id="CHEBI:58690"/>
        <dbReference type="ChEBI" id="CHEBI:58722"/>
        <dbReference type="ChEBI" id="CHEBI:456216"/>
        <dbReference type="EC" id="2.7.1.170"/>
    </reaction>
</comment>
<sequence>MTERYIGLMSGTSLDGVDAVLLCMDEHGRPHVEADSFLPFPDSIKQQVLALQAVGNNELDRAAQLGNALARLYAEVVARLLAACALPAAAIRAIGCHGQTIRHAPHEGYTLQIGNAALLAELSGIDVIADFRSRDVAAGGHGAPLVPAFHQDIFASDAENRVILNIGGISNLTRLAKNLPTCGFDCGPGNMLLDAWCQLHTGAAYDADGNWAASGQLHPALLQQMLADAYFRQQPPKSTGRDLFSLEWLQQQLATQPPIAPQDVQHSLLQLTAISIAHDIHRYCPDTASIYVCGGGALNRALMQALQQQLPAIAIHSTAEIGLPANQVEAAAFAWLAWRFCHRLPANLPEVTGAAGLRVLGALYPA</sequence>
<comment type="similarity">
    <text evidence="1">Belongs to the anhydro-N-acetylmuramic acid kinase family.</text>
</comment>
<evidence type="ECO:0000313" key="3">
    <source>
        <dbReference type="Proteomes" id="UP000198290"/>
    </source>
</evidence>
<dbReference type="Gene3D" id="3.30.420.40">
    <property type="match status" value="2"/>
</dbReference>
<proteinExistence type="inferred from homology"/>
<dbReference type="CDD" id="cd24050">
    <property type="entry name" value="ASKHA_NBD_ANMK"/>
    <property type="match status" value="1"/>
</dbReference>
<dbReference type="GO" id="GO:0016301">
    <property type="term" value="F:kinase activity"/>
    <property type="evidence" value="ECO:0007669"/>
    <property type="project" value="UniProtKB-KW"/>
</dbReference>
<comment type="function">
    <text evidence="1">Catalyzes the specific phosphorylation of 1,6-anhydro-N-acetylmuramic acid (anhMurNAc) with the simultaneous cleavage of the 1,6-anhydro ring, generating MurNAc-6-P. Is required for the utilization of anhMurNAc either imported from the medium or derived from its own cell wall murein, and thus plays a role in cell wall recycling.</text>
</comment>
<name>A0A3G9GDH5_9NEIS</name>
<dbReference type="EC" id="2.7.1.170" evidence="1"/>
<dbReference type="GO" id="GO:0005524">
    <property type="term" value="F:ATP binding"/>
    <property type="evidence" value="ECO:0007669"/>
    <property type="project" value="UniProtKB-UniRule"/>
</dbReference>
<feature type="binding site" evidence="1">
    <location>
        <begin position="11"/>
        <end position="18"/>
    </location>
    <ligand>
        <name>ATP</name>
        <dbReference type="ChEBI" id="CHEBI:30616"/>
    </ligand>
</feature>
<dbReference type="Pfam" id="PF03702">
    <property type="entry name" value="AnmK"/>
    <property type="match status" value="1"/>
</dbReference>
<keyword evidence="1" id="KW-0067">ATP-binding</keyword>
<gene>
    <name evidence="1" type="primary">anmK</name>
    <name evidence="2" type="ORF">DLM_1798</name>
</gene>
<keyword evidence="1 2" id="KW-0808">Transferase</keyword>
<evidence type="ECO:0000313" key="2">
    <source>
        <dbReference type="EMBL" id="BBF85414.1"/>
    </source>
</evidence>
<reference evidence="3" key="3">
    <citation type="journal article" date="2017" name="Plant Physiol. Biochem.">
        <title>Differential oxidative and antioxidative response of duckweed Lemna minor toward plant growth promoting/inhibiting bacteria.</title>
        <authorList>
            <person name="Ishizawa H."/>
            <person name="Kuroda M."/>
            <person name="Morikawa M."/>
            <person name="Ike M."/>
        </authorList>
    </citation>
    <scope>NUCLEOTIDE SEQUENCE [LARGE SCALE GENOMIC DNA]</scope>
    <source>
        <strain evidence="3">H3</strain>
    </source>
</reference>
<comment type="pathway">
    <text evidence="1">Cell wall biogenesis; peptidoglycan recycling.</text>
</comment>